<keyword evidence="3" id="KW-1185">Reference proteome</keyword>
<evidence type="ECO:0008006" key="4">
    <source>
        <dbReference type="Google" id="ProtNLM"/>
    </source>
</evidence>
<accession>A0ABP7HWA7</accession>
<sequence length="551" mass="60618">MTPIRGSGDRRSLGRPQRLPHDETAIAGSRYEGNKRMAWLLATTRMLGPNTRGLPRADFVAPMRELGIRIDSSRISRWESGLEYLSPRLVAAYEQVAGLPPEHLGVVRRAVARDGQLMDRHAKKPEPPDPVRIDEILDRVDAGEVHGHEWLWLADQLHAYDNVYLPRRTWESLATHLVDELARAATTPYLARYEATVTLLNARQAQPHLTKSVGRFVLDPDAAVITPVLAVLSEMSDPAACDLVLRLLQSPSGKLRNSAAIVAAAMIGREHLDPDDHVIEVHVGHELKAAAGVPSSVTLDLASRLTDARFERVLHATTDEAARAALRQARANHELIDPEEARTLADHIGMHAELLSSRKSPDPDQMLRRLVREALCHVHRRRRHLAAAMLLASPYAHSVAEVALGLTAHDDERLANLCWSLVGRMASALSAHALAEQLLTERRPRLRTRAASTLMWVTDTLPEDAVEVLARAAVDTSETQQTASAAVLALGLAGRTDRLADIADAMPRQVGALAQWAIERGPAVKDQNHAGPLVTPTEPQPNRDRTAPDWR</sequence>
<evidence type="ECO:0000313" key="3">
    <source>
        <dbReference type="Proteomes" id="UP001501821"/>
    </source>
</evidence>
<name>A0ABP7HWA7_9ACTN</name>
<comment type="caution">
    <text evidence="2">The sequence shown here is derived from an EMBL/GenBank/DDBJ whole genome shotgun (WGS) entry which is preliminary data.</text>
</comment>
<reference evidence="3" key="1">
    <citation type="journal article" date="2019" name="Int. J. Syst. Evol. Microbiol.">
        <title>The Global Catalogue of Microorganisms (GCM) 10K type strain sequencing project: providing services to taxonomists for standard genome sequencing and annotation.</title>
        <authorList>
            <consortium name="The Broad Institute Genomics Platform"/>
            <consortium name="The Broad Institute Genome Sequencing Center for Infectious Disease"/>
            <person name="Wu L."/>
            <person name="Ma J."/>
        </authorList>
    </citation>
    <scope>NUCLEOTIDE SEQUENCE [LARGE SCALE GENOMIC DNA]</scope>
    <source>
        <strain evidence="3">JCM 16953</strain>
    </source>
</reference>
<gene>
    <name evidence="2" type="ORF">GCM10022242_04510</name>
</gene>
<dbReference type="SUPFAM" id="SSF48431">
    <property type="entry name" value="Lipovitellin-phosvitin complex, superhelical domain"/>
    <property type="match status" value="1"/>
</dbReference>
<feature type="region of interest" description="Disordered" evidence="1">
    <location>
        <begin position="1"/>
        <end position="21"/>
    </location>
</feature>
<evidence type="ECO:0000313" key="2">
    <source>
        <dbReference type="EMBL" id="GAA3804279.1"/>
    </source>
</evidence>
<dbReference type="InterPro" id="IPR011030">
    <property type="entry name" value="Lipovitellin_superhlx_dom"/>
</dbReference>
<evidence type="ECO:0000256" key="1">
    <source>
        <dbReference type="SAM" id="MobiDB-lite"/>
    </source>
</evidence>
<feature type="region of interest" description="Disordered" evidence="1">
    <location>
        <begin position="524"/>
        <end position="551"/>
    </location>
</feature>
<protein>
    <recommendedName>
        <fullName evidence="4">HEAT repeat domain-containing protein</fullName>
    </recommendedName>
</protein>
<feature type="compositionally biased region" description="Basic and acidic residues" evidence="1">
    <location>
        <begin position="541"/>
        <end position="551"/>
    </location>
</feature>
<organism evidence="2 3">
    <name type="scientific">Nocardioides panacisoli</name>
    <dbReference type="NCBI Taxonomy" id="627624"/>
    <lineage>
        <taxon>Bacteria</taxon>
        <taxon>Bacillati</taxon>
        <taxon>Actinomycetota</taxon>
        <taxon>Actinomycetes</taxon>
        <taxon>Propionibacteriales</taxon>
        <taxon>Nocardioidaceae</taxon>
        <taxon>Nocardioides</taxon>
    </lineage>
</organism>
<proteinExistence type="predicted"/>
<dbReference type="Proteomes" id="UP001501821">
    <property type="component" value="Unassembled WGS sequence"/>
</dbReference>
<dbReference type="EMBL" id="BAABAH010000001">
    <property type="protein sequence ID" value="GAA3804279.1"/>
    <property type="molecule type" value="Genomic_DNA"/>
</dbReference>